<dbReference type="EMBL" id="CAWYQH010000108">
    <property type="protein sequence ID" value="CAK8689481.1"/>
    <property type="molecule type" value="Genomic_DNA"/>
</dbReference>
<feature type="transmembrane region" description="Helical" evidence="9">
    <location>
        <begin position="56"/>
        <end position="76"/>
    </location>
</feature>
<accession>A0ABP0GCG5</accession>
<sequence>MDTPAASTPPSVPLSTKVSRVYQAWLDKTVPFLIPRWVSTFLLYIIYFVRVFLLKGWYIVTYALAIYHLNLFIAFLSPKVDPSVYGDDSDDEGPKLPTNSTEEFRPFIRRLPEFKFWYSATKAILIATFCTFFDAFNVPVFWPILVMYFMILFGVTMKRQIKHMIKYRYLPFTHGKTKYKGKEDTGTVVGS</sequence>
<comment type="caution">
    <text evidence="10">The sequence shown here is derived from an EMBL/GenBank/DDBJ whole genome shotgun (WGS) entry which is preliminary data.</text>
</comment>
<evidence type="ECO:0000256" key="7">
    <source>
        <dbReference type="ARBA" id="ARBA00023136"/>
    </source>
</evidence>
<comment type="function">
    <text evidence="1 8">Involved in the retrieval of endoplasmic reticulum membrane proteins from the early Golgi compartment.</text>
</comment>
<dbReference type="Proteomes" id="UP001642483">
    <property type="component" value="Unassembled WGS sequence"/>
</dbReference>
<keyword evidence="7 8" id="KW-0472">Membrane</keyword>
<dbReference type="PANTHER" id="PTHR10743">
    <property type="entry name" value="PROTEIN RER1"/>
    <property type="match status" value="1"/>
</dbReference>
<dbReference type="PANTHER" id="PTHR10743:SF0">
    <property type="entry name" value="PROTEIN RER1"/>
    <property type="match status" value="1"/>
</dbReference>
<evidence type="ECO:0000256" key="1">
    <source>
        <dbReference type="ARBA" id="ARBA00003348"/>
    </source>
</evidence>
<evidence type="ECO:0000256" key="5">
    <source>
        <dbReference type="ARBA" id="ARBA00022692"/>
    </source>
</evidence>
<dbReference type="PIRSF" id="PIRSF016013">
    <property type="entry name" value="AtER_Rer1p"/>
    <property type="match status" value="1"/>
</dbReference>
<feature type="transmembrane region" description="Helical" evidence="9">
    <location>
        <begin position="140"/>
        <end position="157"/>
    </location>
</feature>
<feature type="transmembrane region" description="Helical" evidence="9">
    <location>
        <begin position="30"/>
        <end position="50"/>
    </location>
</feature>
<dbReference type="Pfam" id="PF03248">
    <property type="entry name" value="Rer1"/>
    <property type="match status" value="1"/>
</dbReference>
<gene>
    <name evidence="10" type="ORF">CVLEPA_LOCUS21481</name>
</gene>
<keyword evidence="5 9" id="KW-0812">Transmembrane</keyword>
<evidence type="ECO:0000313" key="10">
    <source>
        <dbReference type="EMBL" id="CAK8689481.1"/>
    </source>
</evidence>
<evidence type="ECO:0000313" key="11">
    <source>
        <dbReference type="Proteomes" id="UP001642483"/>
    </source>
</evidence>
<organism evidence="10 11">
    <name type="scientific">Clavelina lepadiformis</name>
    <name type="common">Light-bulb sea squirt</name>
    <name type="synonym">Ascidia lepadiformis</name>
    <dbReference type="NCBI Taxonomy" id="159417"/>
    <lineage>
        <taxon>Eukaryota</taxon>
        <taxon>Metazoa</taxon>
        <taxon>Chordata</taxon>
        <taxon>Tunicata</taxon>
        <taxon>Ascidiacea</taxon>
        <taxon>Aplousobranchia</taxon>
        <taxon>Clavelinidae</taxon>
        <taxon>Clavelina</taxon>
    </lineage>
</organism>
<evidence type="ECO:0000256" key="4">
    <source>
        <dbReference type="ARBA" id="ARBA00014112"/>
    </source>
</evidence>
<evidence type="ECO:0000256" key="3">
    <source>
        <dbReference type="ARBA" id="ARBA00006070"/>
    </source>
</evidence>
<protein>
    <recommendedName>
        <fullName evidence="4 8">Protein RER1</fullName>
    </recommendedName>
</protein>
<dbReference type="InterPro" id="IPR004932">
    <property type="entry name" value="Rer1"/>
</dbReference>
<comment type="subcellular location">
    <subcellularLocation>
        <location evidence="2">Membrane</location>
        <topology evidence="2">Multi-pass membrane protein</topology>
    </subcellularLocation>
</comment>
<keyword evidence="6 9" id="KW-1133">Transmembrane helix</keyword>
<evidence type="ECO:0000256" key="6">
    <source>
        <dbReference type="ARBA" id="ARBA00022989"/>
    </source>
</evidence>
<evidence type="ECO:0000256" key="8">
    <source>
        <dbReference type="PIRNR" id="PIRNR016013"/>
    </source>
</evidence>
<name>A0ABP0GCG5_CLALP</name>
<keyword evidence="11" id="KW-1185">Reference proteome</keyword>
<proteinExistence type="inferred from homology"/>
<evidence type="ECO:0000256" key="2">
    <source>
        <dbReference type="ARBA" id="ARBA00004141"/>
    </source>
</evidence>
<reference evidence="10 11" key="1">
    <citation type="submission" date="2024-02" db="EMBL/GenBank/DDBJ databases">
        <authorList>
            <person name="Daric V."/>
            <person name="Darras S."/>
        </authorList>
    </citation>
    <scope>NUCLEOTIDE SEQUENCE [LARGE SCALE GENOMIC DNA]</scope>
</reference>
<comment type="similarity">
    <text evidence="3 8">Belongs to the RER1 family.</text>
</comment>
<evidence type="ECO:0000256" key="9">
    <source>
        <dbReference type="SAM" id="Phobius"/>
    </source>
</evidence>